<evidence type="ECO:0000313" key="1">
    <source>
        <dbReference type="EMBL" id="KKI99781.1"/>
    </source>
</evidence>
<dbReference type="InterPro" id="IPR021228">
    <property type="entry name" value="BrxD"/>
</dbReference>
<dbReference type="SUPFAM" id="SSF52540">
    <property type="entry name" value="P-loop containing nucleoside triphosphate hydrolases"/>
    <property type="match status" value="1"/>
</dbReference>
<protein>
    <recommendedName>
        <fullName evidence="3">KAP NTPase domain-containing protein</fullName>
    </recommendedName>
</protein>
<dbReference type="STRING" id="317619.GCA_000332315_00332"/>
<dbReference type="Pfam" id="PF10923">
    <property type="entry name" value="BrxC_BrxD"/>
    <property type="match status" value="1"/>
</dbReference>
<comment type="caution">
    <text evidence="1">The sequence shown here is derived from an EMBL/GenBank/DDBJ whole genome shotgun (WGS) entry which is preliminary data.</text>
</comment>
<evidence type="ECO:0000313" key="2">
    <source>
        <dbReference type="Proteomes" id="UP000034681"/>
    </source>
</evidence>
<keyword evidence="2" id="KW-1185">Reference proteome</keyword>
<dbReference type="InterPro" id="IPR027417">
    <property type="entry name" value="P-loop_NTPase"/>
</dbReference>
<proteinExistence type="predicted"/>
<name>A0A0M2PZF9_PROHO</name>
<gene>
    <name evidence="1" type="ORF">PROH_07935</name>
</gene>
<sequence>MPPIHGVNYFSVGNEKLLKGIKKFHLKGLGNKGIIRFISGSWGSGKTHFFSLVRELAFEEGCLISNVQLTADSAALNKFEQVFAEIVRKIATPTSYSQNQDSSVYSYRYLLSESLNYLANGKSISKSVVTHEEYVMAKDKLMADQSIDIDFRKMIAAYWSTFLPDSVGGNQDQRRAEILQWFIGEGKISQYKGFQIAKIINKENSKLMLQSLGNFVKLSGYKGLVILFDEAEQSYSVMSKSALKNAQNNLLALINNIEQLPGLFLIYATTPDFYNDPKHGIQQYGALAARLGQPEQQPPRALKKVWNLDANEVNLSDYQVAASKILDIYTAAYPDDSDELPSESKVKEFVSRLHSEHSEFSGVNFWRVMVASLIAYFDDCMEGEERDVEEVYISVMATIKDE</sequence>
<reference evidence="1" key="1">
    <citation type="submission" date="2012-04" db="EMBL/GenBank/DDBJ databases">
        <authorList>
            <person name="Borisov I.G."/>
            <person name="Ivanikova N.V."/>
            <person name="Pinevich A.V."/>
        </authorList>
    </citation>
    <scope>NUCLEOTIDE SEQUENCE [LARGE SCALE GENOMIC DNA]</scope>
    <source>
        <strain evidence="1">CALU 1027</strain>
    </source>
</reference>
<evidence type="ECO:0008006" key="3">
    <source>
        <dbReference type="Google" id="ProtNLM"/>
    </source>
</evidence>
<accession>A0A0M2PZF9</accession>
<organism evidence="1 2">
    <name type="scientific">Prochlorothrix hollandica PCC 9006 = CALU 1027</name>
    <dbReference type="NCBI Taxonomy" id="317619"/>
    <lineage>
        <taxon>Bacteria</taxon>
        <taxon>Bacillati</taxon>
        <taxon>Cyanobacteriota</taxon>
        <taxon>Cyanophyceae</taxon>
        <taxon>Prochlorotrichales</taxon>
        <taxon>Prochlorotrichaceae</taxon>
        <taxon>Prochlorothrix</taxon>
    </lineage>
</organism>
<dbReference type="EMBL" id="AJTX02000004">
    <property type="protein sequence ID" value="KKI99781.1"/>
    <property type="molecule type" value="Genomic_DNA"/>
</dbReference>
<dbReference type="Proteomes" id="UP000034681">
    <property type="component" value="Unassembled WGS sequence"/>
</dbReference>
<dbReference type="AlphaFoldDB" id="A0A0M2PZF9"/>